<evidence type="ECO:0000313" key="6">
    <source>
        <dbReference type="EMBL" id="GII93888.1"/>
    </source>
</evidence>
<comment type="caution">
    <text evidence="6">The sequence shown here is derived from an EMBL/GenBank/DDBJ whole genome shotgun (WGS) entry which is preliminary data.</text>
</comment>
<dbReference type="InterPro" id="IPR023332">
    <property type="entry name" value="Proteasome_alpha-type"/>
</dbReference>
<keyword evidence="2 3" id="KW-0647">Proteasome</keyword>
<organism evidence="6 7">
    <name type="scientific">Sinosporangium siamense</name>
    <dbReference type="NCBI Taxonomy" id="1367973"/>
    <lineage>
        <taxon>Bacteria</taxon>
        <taxon>Bacillati</taxon>
        <taxon>Actinomycetota</taxon>
        <taxon>Actinomycetes</taxon>
        <taxon>Streptosporangiales</taxon>
        <taxon>Streptosporangiaceae</taxon>
        <taxon>Sinosporangium</taxon>
    </lineage>
</organism>
<evidence type="ECO:0000256" key="5">
    <source>
        <dbReference type="SAM" id="MobiDB-lite"/>
    </source>
</evidence>
<comment type="similarity">
    <text evidence="3 4">Belongs to the peptidase T1A family.</text>
</comment>
<comment type="function">
    <text evidence="3">Component of the proteasome core, a large protease complex with broad specificity involved in protein degradation.</text>
</comment>
<dbReference type="InterPro" id="IPR022296">
    <property type="entry name" value="Proteasome_asu_bac"/>
</dbReference>
<dbReference type="InterPro" id="IPR029055">
    <property type="entry name" value="Ntn_hydrolases_N"/>
</dbReference>
<dbReference type="NCBIfam" id="TIGR03691">
    <property type="entry name" value="20S_bact_alpha"/>
    <property type="match status" value="1"/>
</dbReference>
<dbReference type="SUPFAM" id="SSF56235">
    <property type="entry name" value="N-terminal nucleophile aminohydrolases (Ntn hydrolases)"/>
    <property type="match status" value="1"/>
</dbReference>
<dbReference type="AlphaFoldDB" id="A0A919V7X8"/>
<dbReference type="GO" id="GO:0019941">
    <property type="term" value="P:modification-dependent protein catabolic process"/>
    <property type="evidence" value="ECO:0007669"/>
    <property type="project" value="UniProtKB-UniRule"/>
</dbReference>
<dbReference type="InterPro" id="IPR001353">
    <property type="entry name" value="Proteasome_sua/b"/>
</dbReference>
<dbReference type="PANTHER" id="PTHR11599">
    <property type="entry name" value="PROTEASOME SUBUNIT ALPHA/BETA"/>
    <property type="match status" value="1"/>
</dbReference>
<dbReference type="GO" id="GO:0004298">
    <property type="term" value="F:threonine-type endopeptidase activity"/>
    <property type="evidence" value="ECO:0007669"/>
    <property type="project" value="InterPro"/>
</dbReference>
<evidence type="ECO:0000256" key="3">
    <source>
        <dbReference type="HAMAP-Rule" id="MF_00289"/>
    </source>
</evidence>
<reference evidence="6" key="1">
    <citation type="submission" date="2021-01" db="EMBL/GenBank/DDBJ databases">
        <title>Whole genome shotgun sequence of Sinosporangium siamense NBRC 109515.</title>
        <authorList>
            <person name="Komaki H."/>
            <person name="Tamura T."/>
        </authorList>
    </citation>
    <scope>NUCLEOTIDE SEQUENCE</scope>
    <source>
        <strain evidence="6">NBRC 109515</strain>
    </source>
</reference>
<accession>A0A919V7X8</accession>
<dbReference type="Gene3D" id="3.60.20.10">
    <property type="entry name" value="Glutamine Phosphoribosylpyrophosphate, subunit 1, domain 1"/>
    <property type="match status" value="1"/>
</dbReference>
<dbReference type="CDD" id="cd01906">
    <property type="entry name" value="proteasome_protease_HslV"/>
    <property type="match status" value="1"/>
</dbReference>
<feature type="compositionally biased region" description="Low complexity" evidence="5">
    <location>
        <begin position="222"/>
        <end position="233"/>
    </location>
</feature>
<dbReference type="EMBL" id="BOOW01000027">
    <property type="protein sequence ID" value="GII93888.1"/>
    <property type="molecule type" value="Genomic_DNA"/>
</dbReference>
<name>A0A919V7X8_9ACTN</name>
<dbReference type="GO" id="GO:0019773">
    <property type="term" value="C:proteasome core complex, alpha-subunit complex"/>
    <property type="evidence" value="ECO:0007669"/>
    <property type="project" value="UniProtKB-UniRule"/>
</dbReference>
<dbReference type="HAMAP" id="MF_00289_B">
    <property type="entry name" value="Proteasome_A_B"/>
    <property type="match status" value="1"/>
</dbReference>
<dbReference type="PROSITE" id="PS51475">
    <property type="entry name" value="PROTEASOME_ALPHA_2"/>
    <property type="match status" value="1"/>
</dbReference>
<gene>
    <name evidence="3 6" type="primary">prcA</name>
    <name evidence="6" type="ORF">Ssi02_41190</name>
</gene>
<dbReference type="Pfam" id="PF00227">
    <property type="entry name" value="Proteasome"/>
    <property type="match status" value="1"/>
</dbReference>
<feature type="region of interest" description="Disordered" evidence="5">
    <location>
        <begin position="218"/>
        <end position="265"/>
    </location>
</feature>
<proteinExistence type="inferred from homology"/>
<evidence type="ECO:0000313" key="7">
    <source>
        <dbReference type="Proteomes" id="UP000606172"/>
    </source>
</evidence>
<evidence type="ECO:0000256" key="1">
    <source>
        <dbReference type="ARBA" id="ARBA00022490"/>
    </source>
</evidence>
<dbReference type="Proteomes" id="UP000606172">
    <property type="component" value="Unassembled WGS sequence"/>
</dbReference>
<comment type="subunit">
    <text evidence="3">The 20S proteasome core is composed of 14 alpha and 14 beta subunits that assemble into four stacked heptameric rings, resulting in a barrel-shaped structure. The two inner rings, each composed of seven catalytic beta subunits, are sandwiched by two outer rings, each composed of seven alpha subunits. The catalytic chamber with the active sites is on the inside of the barrel. Has a gated structure, the ends of the cylinder being occluded by the N-termini of the alpha-subunits. Is capped by the proteasome-associated ATPase, ARC.</text>
</comment>
<comment type="activity regulation">
    <text evidence="3">The formation of the proteasomal ATPase ARC-20S proteasome complex, likely via the docking of the C-termini of ARC into the intersubunit pockets in the alpha-rings, may trigger opening of the gate for substrate entry. Interconversion between the open-gate and close-gate conformations leads to a dynamic regulation of the 20S proteasome proteolysis activity.</text>
</comment>
<dbReference type="InterPro" id="IPR050115">
    <property type="entry name" value="Proteasome_alpha"/>
</dbReference>
<dbReference type="GO" id="GO:0005737">
    <property type="term" value="C:cytoplasm"/>
    <property type="evidence" value="ECO:0007669"/>
    <property type="project" value="UniProtKB-SubCell"/>
</dbReference>
<sequence>MSMPFGYASPEQIMRDKADYARKGIARGRSVVVLQYEHGILFVAPNPSRALHKISEIYDRIGFAAVGRYNEFEALRLGGIRYADVNGYTYDRGDVTARGLANFYAQNLGQIFTESVKSFEVEIVVAEVGDAPEYDQIYRLTFDGSVFDEHGTSAMGGQAEAVGGRLKERYREGMPLAEALSAALFALTEPGGERPTATQLEVAVLDRNRPHRKFQRLTGPRLAALLEETAPKAAEPKEPKEPEAGAKPETPPTAPEGEIDTGSGD</sequence>
<feature type="compositionally biased region" description="Basic and acidic residues" evidence="5">
    <location>
        <begin position="234"/>
        <end position="246"/>
    </location>
</feature>
<evidence type="ECO:0000256" key="2">
    <source>
        <dbReference type="ARBA" id="ARBA00022942"/>
    </source>
</evidence>
<keyword evidence="1 3" id="KW-0963">Cytoplasm</keyword>
<comment type="pathway">
    <text evidence="3">Protein degradation; proteasomal Pup-dependent pathway.</text>
</comment>
<comment type="subcellular location">
    <subcellularLocation>
        <location evidence="3">Cytoplasm</location>
    </subcellularLocation>
</comment>
<protein>
    <recommendedName>
        <fullName evidence="3">Proteasome subunit alpha</fullName>
    </recommendedName>
    <alternativeName>
        <fullName evidence="3">20S proteasome alpha subunit</fullName>
    </alternativeName>
    <alternativeName>
        <fullName evidence="3">Proteasome core protein PrcA</fullName>
    </alternativeName>
</protein>
<keyword evidence="7" id="KW-1185">Reference proteome</keyword>
<evidence type="ECO:0000256" key="4">
    <source>
        <dbReference type="PROSITE-ProRule" id="PRU00808"/>
    </source>
</evidence>
<dbReference type="GO" id="GO:0010498">
    <property type="term" value="P:proteasomal protein catabolic process"/>
    <property type="evidence" value="ECO:0007669"/>
    <property type="project" value="UniProtKB-UniRule"/>
</dbReference>